<keyword evidence="12" id="KW-1185">Reference proteome</keyword>
<name>A0A7J6MZH8_PERCH</name>
<keyword evidence="4 7" id="KW-0653">Protein transport</keyword>
<feature type="compositionally biased region" description="Low complexity" evidence="9">
    <location>
        <begin position="756"/>
        <end position="776"/>
    </location>
</feature>
<dbReference type="InterPro" id="IPR012295">
    <property type="entry name" value="TBP_dom_sf"/>
</dbReference>
<dbReference type="PANTHER" id="PTHR22780">
    <property type="entry name" value="ADAPTIN, ALPHA/GAMMA/EPSILON"/>
    <property type="match status" value="1"/>
</dbReference>
<proteinExistence type="inferred from homology"/>
<comment type="subcellular location">
    <subcellularLocation>
        <location evidence="1">Membrane</location>
        <location evidence="1">Coated pit</location>
        <topology evidence="1">Peripheral membrane protein</topology>
        <orientation evidence="1">Cytoplasmic side</orientation>
    </subcellularLocation>
</comment>
<dbReference type="Gene3D" id="2.60.40.1230">
    <property type="match status" value="1"/>
</dbReference>
<organism evidence="11 12">
    <name type="scientific">Perkinsus chesapeaki</name>
    <name type="common">Clam parasite</name>
    <name type="synonym">Perkinsus andrewsi</name>
    <dbReference type="NCBI Taxonomy" id="330153"/>
    <lineage>
        <taxon>Eukaryota</taxon>
        <taxon>Sar</taxon>
        <taxon>Alveolata</taxon>
        <taxon>Perkinsozoa</taxon>
        <taxon>Perkinsea</taxon>
        <taxon>Perkinsida</taxon>
        <taxon>Perkinsidae</taxon>
        <taxon>Perkinsus</taxon>
    </lineage>
</organism>
<dbReference type="Proteomes" id="UP000591131">
    <property type="component" value="Unassembled WGS sequence"/>
</dbReference>
<evidence type="ECO:0000256" key="9">
    <source>
        <dbReference type="SAM" id="MobiDB-lite"/>
    </source>
</evidence>
<comment type="function">
    <text evidence="7">Adaptins are components of the adaptor complexes which link clathrin to receptors in coated vesicles. Clathrin-associated protein complexes are believed to interact with the cytoplasmic tails of membrane proteins, leading to their selection and concentration.</text>
</comment>
<dbReference type="OrthoDB" id="413467at2759"/>
<dbReference type="GO" id="GO:0030122">
    <property type="term" value="C:AP-2 adaptor complex"/>
    <property type="evidence" value="ECO:0007669"/>
    <property type="project" value="InterPro"/>
</dbReference>
<feature type="region of interest" description="Disordered" evidence="9">
    <location>
        <begin position="310"/>
        <end position="334"/>
    </location>
</feature>
<evidence type="ECO:0000256" key="8">
    <source>
        <dbReference type="PIRSR" id="PIRSR037091-1"/>
    </source>
</evidence>
<dbReference type="InterPro" id="IPR008152">
    <property type="entry name" value="Clathrin_a/b/g-adaptin_app_Ig"/>
</dbReference>
<dbReference type="GO" id="GO:0006886">
    <property type="term" value="P:intracellular protein transport"/>
    <property type="evidence" value="ECO:0007669"/>
    <property type="project" value="UniProtKB-UniRule"/>
</dbReference>
<feature type="compositionally biased region" description="Acidic residues" evidence="9">
    <location>
        <begin position="777"/>
        <end position="790"/>
    </location>
</feature>
<dbReference type="Gene3D" id="3.30.310.10">
    <property type="entry name" value="TATA-Binding Protein"/>
    <property type="match status" value="1"/>
</dbReference>
<dbReference type="GO" id="GO:0072583">
    <property type="term" value="P:clathrin-dependent endocytosis"/>
    <property type="evidence" value="ECO:0007669"/>
    <property type="project" value="InterPro"/>
</dbReference>
<dbReference type="SUPFAM" id="SSF48371">
    <property type="entry name" value="ARM repeat"/>
    <property type="match status" value="1"/>
</dbReference>
<comment type="caution">
    <text evidence="11">The sequence shown here is derived from an EMBL/GenBank/DDBJ whole genome shotgun (WGS) entry which is preliminary data.</text>
</comment>
<protein>
    <recommendedName>
        <fullName evidence="7">AP-2 complex subunit alpha</fullName>
    </recommendedName>
</protein>
<dbReference type="SMART" id="SM00809">
    <property type="entry name" value="Alpha_adaptinC2"/>
    <property type="match status" value="1"/>
</dbReference>
<dbReference type="Gene3D" id="1.25.10.10">
    <property type="entry name" value="Leucine-rich Repeat Variant"/>
    <property type="match status" value="1"/>
</dbReference>
<feature type="region of interest" description="Disordered" evidence="9">
    <location>
        <begin position="719"/>
        <end position="796"/>
    </location>
</feature>
<dbReference type="InterPro" id="IPR011989">
    <property type="entry name" value="ARM-like"/>
</dbReference>
<evidence type="ECO:0000313" key="11">
    <source>
        <dbReference type="EMBL" id="KAF4677032.1"/>
    </source>
</evidence>
<keyword evidence="2 7" id="KW-0813">Transport</keyword>
<keyword evidence="6 7" id="KW-0168">Coated pit</keyword>
<evidence type="ECO:0000313" key="12">
    <source>
        <dbReference type="Proteomes" id="UP000591131"/>
    </source>
</evidence>
<feature type="compositionally biased region" description="Basic residues" evidence="9">
    <location>
        <begin position="314"/>
        <end position="325"/>
    </location>
</feature>
<evidence type="ECO:0000259" key="10">
    <source>
        <dbReference type="SMART" id="SM00809"/>
    </source>
</evidence>
<evidence type="ECO:0000256" key="5">
    <source>
        <dbReference type="ARBA" id="ARBA00023136"/>
    </source>
</evidence>
<dbReference type="GO" id="GO:0035615">
    <property type="term" value="F:clathrin adaptor activity"/>
    <property type="evidence" value="ECO:0007669"/>
    <property type="project" value="InterPro"/>
</dbReference>
<dbReference type="PIRSF" id="PIRSF037091">
    <property type="entry name" value="AP2_complex_alpha"/>
    <property type="match status" value="1"/>
</dbReference>
<evidence type="ECO:0000256" key="4">
    <source>
        <dbReference type="ARBA" id="ARBA00022927"/>
    </source>
</evidence>
<feature type="binding site" evidence="8">
    <location>
        <position position="55"/>
    </location>
    <ligand>
        <name>a 1,2-diacyl-sn-glycero-3-phospho-(1D-myo-inositol-3,4,5-trisphosphate)</name>
        <dbReference type="ChEBI" id="CHEBI:57836"/>
    </ligand>
</feature>
<dbReference type="Pfam" id="PF01602">
    <property type="entry name" value="Adaptin_N"/>
    <property type="match status" value="1"/>
</dbReference>
<dbReference type="InterPro" id="IPR017104">
    <property type="entry name" value="AP2_complex_asu"/>
</dbReference>
<dbReference type="AlphaFoldDB" id="A0A7J6MZH8"/>
<dbReference type="EMBL" id="JAAPAO010000022">
    <property type="protein sequence ID" value="KAF4677032.1"/>
    <property type="molecule type" value="Genomic_DNA"/>
</dbReference>
<evidence type="ECO:0000256" key="2">
    <source>
        <dbReference type="ARBA" id="ARBA00022448"/>
    </source>
</evidence>
<gene>
    <name evidence="11" type="primary">AP2A2</name>
    <name evidence="11" type="ORF">FOL47_003765</name>
</gene>
<keyword evidence="5 7" id="KW-0472">Membrane</keyword>
<feature type="binding site" evidence="8">
    <location>
        <begin position="59"/>
        <end position="63"/>
    </location>
    <ligand>
        <name>a 1,2-diacyl-sn-glycero-3-phospho-(1D-myo-inositol-3,4,5-trisphosphate)</name>
        <dbReference type="ChEBI" id="CHEBI:57836"/>
    </ligand>
</feature>
<accession>A0A7J6MZH8</accession>
<dbReference type="SUPFAM" id="SSF49348">
    <property type="entry name" value="Clathrin adaptor appendage domain"/>
    <property type="match status" value="1"/>
</dbReference>
<feature type="binding site" evidence="8">
    <location>
        <position position="45"/>
    </location>
    <ligand>
        <name>a 1,2-diacyl-sn-glycero-3-phospho-(1D-myo-inositol-3,4,5-trisphosphate)</name>
        <dbReference type="ChEBI" id="CHEBI:57836"/>
    </ligand>
</feature>
<dbReference type="InterPro" id="IPR002553">
    <property type="entry name" value="Clathrin/coatomer_adapt-like_N"/>
</dbReference>
<keyword evidence="3 7" id="KW-0254">Endocytosis</keyword>
<dbReference type="Pfam" id="PF02883">
    <property type="entry name" value="Alpha_adaptinC2"/>
    <property type="match status" value="1"/>
</dbReference>
<evidence type="ECO:0000256" key="1">
    <source>
        <dbReference type="ARBA" id="ARBA00004277"/>
    </source>
</evidence>
<comment type="similarity">
    <text evidence="7">Belongs to the adaptor complexes large subunit family.</text>
</comment>
<evidence type="ECO:0000256" key="3">
    <source>
        <dbReference type="ARBA" id="ARBA00022583"/>
    </source>
</evidence>
<dbReference type="InterPro" id="IPR013041">
    <property type="entry name" value="Clathrin_app_Ig-like_sf"/>
</dbReference>
<dbReference type="InterPro" id="IPR016024">
    <property type="entry name" value="ARM-type_fold"/>
</dbReference>
<evidence type="ECO:0000256" key="7">
    <source>
        <dbReference type="PIRNR" id="PIRNR037091"/>
    </source>
</evidence>
<dbReference type="InterPro" id="IPR050840">
    <property type="entry name" value="Adaptor_Complx_Large_Subunit"/>
</dbReference>
<feature type="domain" description="Clathrin adaptor alpha/beta/gamma-adaptin appendage Ig-like subdomain" evidence="10">
    <location>
        <begin position="801"/>
        <end position="911"/>
    </location>
</feature>
<evidence type="ECO:0000256" key="6">
    <source>
        <dbReference type="ARBA" id="ARBA00023176"/>
    </source>
</evidence>
<reference evidence="11 12" key="1">
    <citation type="submission" date="2020-04" db="EMBL/GenBank/DDBJ databases">
        <title>Perkinsus chesapeaki whole genome sequence.</title>
        <authorList>
            <person name="Bogema D.R."/>
        </authorList>
    </citation>
    <scope>NUCLEOTIDE SEQUENCE [LARGE SCALE GENOMIC DNA]</scope>
    <source>
        <strain evidence="11">ATCC PRA-425</strain>
    </source>
</reference>
<sequence>MPGLPIGNSGSMKGLTVFVSDIRNCPNKEAENQRVEKELAKIRTKFASPKGLKGYDEKKYVWKLIYAYMLGYDIDFGHIQAVNLCSSTKYSEKNAGYIACSLLLQDNNDVLRLIVNACKADIASNNEHVQALALNCIANTGGSEFAENLYRDVARLLDKNTGATLYVQRKACMCLLRFYREVDSPEDLMSAEEWSHKINDILSNEKDVGMLTAAAGLLGGILEAGTTPPVEWTPAIPGIVVALSAMVTGECPSHYVYYRVPAPWLQAKLLRCLQFFPVMTCFDDAIIYRLNEVLGRILGKAVMEIQDQSIPKASSKKGPLKKNRGSSRADAERVNRSNAENGVLFEATNLIIHLGDECNADNRRTCVQLLGGFISSKEANIRYLAMDAMARMATAASSSMTSKGSGPHLDWVHQLNLFDKYKTVIVKQLHESDPSIQRQALNLLYAICNPSNWQVIVDELLEALASTSGPRPAPSSIDKFRESEPSAAAGIHEELILKIAILAEVNAPDPTWYVDVVFKMLEYSPESVSEDVWFRVVQVVTGFDNKDADDGTLDIVQQYAAEKAMEACQSSPYPHETLIKLAAYLMGEFGHFLVNAGKTTPLEIVNLLQKHINRVSAETKCIMMMCYAKLLNANPDDKDLKDEVLLIFEDYQDSLDCGLQQRACELSRLFTIGGDAMVETTLAMMPVYPIEAQENNPLKQRIKTQGKTRATTRKQLEEAAATEGGVYQQGDVKQDENLLSNNKPGKDLNAVPGSSPAPVVAGLAGPAPPSEGSVSSDESEDESDYDDEDDSRPVPPGVLWKRLCVSNQGSFFQSNSLHINMKAEYGHGIGRLALQFINKGEDVTISNIKTQVPPDTTGGFRVRSTALQPNTLEPGQQAVEYIQVECLRPFLQPPRFLVTFDVNGQGAKQLPMTLPCVLTKFIAPAAISAQQFLQFWQEMQTGGREAMVTSQAKVPYTQYEGYVSNAFNFHLIALPDAMANGAGGRVHTIAAAGTLLTRTPQPGQSGPNARNAAVACMLRIDTDLSKSPNTWMAQVRITARTAHPQVSRAIASIIASHLLQPSPRQDQGGQ</sequence>